<evidence type="ECO:0000313" key="2">
    <source>
        <dbReference type="EMBL" id="KPQ32711.1"/>
    </source>
</evidence>
<accession>A0A0P7ZRR9</accession>
<dbReference type="AlphaFoldDB" id="A0A0P7ZRR9"/>
<feature type="compositionally biased region" description="Polar residues" evidence="1">
    <location>
        <begin position="35"/>
        <end position="48"/>
    </location>
</feature>
<dbReference type="EMBL" id="LJZR01000048">
    <property type="protein sequence ID" value="KPQ32711.1"/>
    <property type="molecule type" value="Genomic_DNA"/>
</dbReference>
<name>A0A0P7ZRR9_9CYAN</name>
<dbReference type="Proteomes" id="UP000050465">
    <property type="component" value="Unassembled WGS sequence"/>
</dbReference>
<dbReference type="STRING" id="1666911.HLUCCA11_20780"/>
<dbReference type="PATRIC" id="fig|1666911.3.peg.3100"/>
<comment type="caution">
    <text evidence="2">The sequence shown here is derived from an EMBL/GenBank/DDBJ whole genome shotgun (WGS) entry which is preliminary data.</text>
</comment>
<reference evidence="2 3" key="1">
    <citation type="submission" date="2015-09" db="EMBL/GenBank/DDBJ databases">
        <title>Identification and resolution of microdiversity through metagenomic sequencing of parallel consortia.</title>
        <authorList>
            <person name="Nelson W.C."/>
            <person name="Romine M.F."/>
            <person name="Lindemann S.R."/>
        </authorList>
    </citation>
    <scope>NUCLEOTIDE SEQUENCE [LARGE SCALE GENOMIC DNA]</scope>
    <source>
        <strain evidence="2">Ana</strain>
    </source>
</reference>
<keyword evidence="2" id="KW-0675">Receptor</keyword>
<proteinExistence type="predicted"/>
<evidence type="ECO:0000256" key="1">
    <source>
        <dbReference type="SAM" id="MobiDB-lite"/>
    </source>
</evidence>
<sequence length="207" mass="21512">MAIGGTLKRLGIVAATFGGLVIASFAQLVPAQAQTGVGDNDQPESLQELQPVPSNDGDRAARLRTLQQGVLIRNAATQSPASSGIPSTSTVSPISPAQEQEAAIAVVKPVGNQLSSVSLTNDTGTTVTYQVIGDTTRRMLMMDESAMLQGIPLPATITVVRQDEGLVGISATSSEDGMLEISLTPEIALDDTQGVIRIQEDGQVFVN</sequence>
<evidence type="ECO:0000313" key="3">
    <source>
        <dbReference type="Proteomes" id="UP000050465"/>
    </source>
</evidence>
<protein>
    <submittedName>
        <fullName evidence="2">Steroid receptor RNA activator (SRA1)</fullName>
    </submittedName>
</protein>
<organism evidence="2 3">
    <name type="scientific">Phormidesmis priestleyi Ana</name>
    <dbReference type="NCBI Taxonomy" id="1666911"/>
    <lineage>
        <taxon>Bacteria</taxon>
        <taxon>Bacillati</taxon>
        <taxon>Cyanobacteriota</taxon>
        <taxon>Cyanophyceae</taxon>
        <taxon>Leptolyngbyales</taxon>
        <taxon>Leptolyngbyaceae</taxon>
        <taxon>Phormidesmis</taxon>
    </lineage>
</organism>
<gene>
    <name evidence="2" type="ORF">HLUCCA11_20780</name>
</gene>
<feature type="region of interest" description="Disordered" evidence="1">
    <location>
        <begin position="35"/>
        <end position="57"/>
    </location>
</feature>